<proteinExistence type="predicted"/>
<organism evidence="1 2">
    <name type="scientific">Actinocatenispora thailandica</name>
    <dbReference type="NCBI Taxonomy" id="227318"/>
    <lineage>
        <taxon>Bacteria</taxon>
        <taxon>Bacillati</taxon>
        <taxon>Actinomycetota</taxon>
        <taxon>Actinomycetes</taxon>
        <taxon>Micromonosporales</taxon>
        <taxon>Micromonosporaceae</taxon>
        <taxon>Actinocatenispora</taxon>
    </lineage>
</organism>
<sequence length="95" mass="10496">MVDEYRGHRERADAVQRRPVRESCRALRHDLLLWCRGFSQVPCPTLPNGPPARGRLTELADPDGRSLRGGDVTNTAVRRVPNGMHRAAGTARLGA</sequence>
<protein>
    <submittedName>
        <fullName evidence="1">Uncharacterized protein</fullName>
    </submittedName>
</protein>
<gene>
    <name evidence="1" type="ORF">Athai_05210</name>
</gene>
<name>A0A7R7HUU6_9ACTN</name>
<dbReference type="Proteomes" id="UP000611640">
    <property type="component" value="Chromosome"/>
</dbReference>
<dbReference type="KEGG" id="atl:Athai_05210"/>
<dbReference type="EMBL" id="AP023355">
    <property type="protein sequence ID" value="BCJ33018.1"/>
    <property type="molecule type" value="Genomic_DNA"/>
</dbReference>
<keyword evidence="2" id="KW-1185">Reference proteome</keyword>
<reference evidence="1 2" key="1">
    <citation type="submission" date="2020-08" db="EMBL/GenBank/DDBJ databases">
        <title>Whole genome shotgun sequence of Actinocatenispora thailandica NBRC 105041.</title>
        <authorList>
            <person name="Komaki H."/>
            <person name="Tamura T."/>
        </authorList>
    </citation>
    <scope>NUCLEOTIDE SEQUENCE [LARGE SCALE GENOMIC DNA]</scope>
    <source>
        <strain evidence="1 2">NBRC 105041</strain>
    </source>
</reference>
<evidence type="ECO:0000313" key="2">
    <source>
        <dbReference type="Proteomes" id="UP000611640"/>
    </source>
</evidence>
<dbReference type="AlphaFoldDB" id="A0A7R7HUU6"/>
<accession>A0A7R7HUU6</accession>
<evidence type="ECO:0000313" key="1">
    <source>
        <dbReference type="EMBL" id="BCJ33018.1"/>
    </source>
</evidence>